<reference evidence="1" key="1">
    <citation type="submission" date="2018-05" db="EMBL/GenBank/DDBJ databases">
        <authorList>
            <person name="Lanie J.A."/>
            <person name="Ng W.-L."/>
            <person name="Kazmierczak K.M."/>
            <person name="Andrzejewski T.M."/>
            <person name="Davidsen T.M."/>
            <person name="Wayne K.J."/>
            <person name="Tettelin H."/>
            <person name="Glass J.I."/>
            <person name="Rusch D."/>
            <person name="Podicherti R."/>
            <person name="Tsui H.-C.T."/>
            <person name="Winkler M.E."/>
        </authorList>
    </citation>
    <scope>NUCLEOTIDE SEQUENCE</scope>
</reference>
<feature type="non-terminal residue" evidence="1">
    <location>
        <position position="173"/>
    </location>
</feature>
<proteinExistence type="predicted"/>
<sequence>MEAIWPGSSSFSESYAAGESPTPWGLYDTDNEFTASADKFANWAAKRLGYPIMAIELQDTQFWTCFEESVTEYSSQVNQFNIRENLLSLRGQATGSNVTHKRVTPNLADAIRISEQYGTEAGVGGTVDFKSGSISVNSGSQVYDLNALWANVSESGAIEVRKVYYEAAPAVAR</sequence>
<dbReference type="AlphaFoldDB" id="A0A383DMU8"/>
<organism evidence="1">
    <name type="scientific">marine metagenome</name>
    <dbReference type="NCBI Taxonomy" id="408172"/>
    <lineage>
        <taxon>unclassified sequences</taxon>
        <taxon>metagenomes</taxon>
        <taxon>ecological metagenomes</taxon>
    </lineage>
</organism>
<protein>
    <submittedName>
        <fullName evidence="1">Uncharacterized protein</fullName>
    </submittedName>
</protein>
<dbReference type="EMBL" id="UINC01218567">
    <property type="protein sequence ID" value="SVE45644.1"/>
    <property type="molecule type" value="Genomic_DNA"/>
</dbReference>
<evidence type="ECO:0000313" key="1">
    <source>
        <dbReference type="EMBL" id="SVE45644.1"/>
    </source>
</evidence>
<name>A0A383DMU8_9ZZZZ</name>
<gene>
    <name evidence="1" type="ORF">METZ01_LOCUS498498</name>
</gene>
<accession>A0A383DMU8</accession>